<reference evidence="1 2" key="1">
    <citation type="submission" date="2023-07" db="EMBL/GenBank/DDBJ databases">
        <title>Genomic Encyclopedia of Type Strains, Phase IV (KMG-IV): sequencing the most valuable type-strain genomes for metagenomic binning, comparative biology and taxonomic classification.</title>
        <authorList>
            <person name="Goeker M."/>
        </authorList>
    </citation>
    <scope>NUCLEOTIDE SEQUENCE [LARGE SCALE GENOMIC DNA]</scope>
    <source>
        <strain evidence="1 2">DSM 16980</strain>
    </source>
</reference>
<name>A0ABT9Y6R4_9FIRM</name>
<dbReference type="EMBL" id="JAUSUE010000003">
    <property type="protein sequence ID" value="MDQ0202844.1"/>
    <property type="molecule type" value="Genomic_DNA"/>
</dbReference>
<evidence type="ECO:0000313" key="1">
    <source>
        <dbReference type="EMBL" id="MDQ0202844.1"/>
    </source>
</evidence>
<sequence length="628" mass="73010">MVNKKDEFFSIIEGIVKKADLSMRDTFLLTLVDQKLLKNDSLSQSINDKLFIQAKKWNAVFTDDIEKFKMDTIDELNDRMKMDNFLGDISVYEANNNDIISNLQRFNKGEKTAKNLVGYLLSDGLSNEDFANSIKVIDETDKTDICQIKAFLEKCRYFYTGHFNKEAILLFLYADMDQKPFDYAECRALKLVIRKHQCLFQDMYNKLKADCPYTDVLMDMDRTLPSVITKKIVYAVNGAPEYQKYIHPHMIYLRLKKLIALYRTIDKIKWRPSVPATDALTTCLRVFGYVIEESRLTCPLYITERSIIEYITDTLPISQNDLANLLGISKQAITGYKVRIPEKSMWIFKSMTNFTYTFLAGQTTINGYGKDSDNNDLYTMSIINRRFYADFIIGIIASFIKYENDIKSSDKVKKISPKTDIPDKISNKALELSELFRESCMKYEKYCITADKYKREESKLQGQIKVFKKTVEDQANEGIEDFAVQDKLKETQKNFNDVAYKCKVEQENAEKIKESVLTKLDYFIMFLRNNIQDEEVTKLIFQLNKTLQDKQNELAGFEQKYIDDTKKVDNIKSKLMNTDTMPEAVEEKIKNDCQKASAQVKKSLAVKNEMKDKLNKIINHCIDSLREL</sequence>
<dbReference type="Proteomes" id="UP001239167">
    <property type="component" value="Unassembled WGS sequence"/>
</dbReference>
<dbReference type="RefSeq" id="WP_307222788.1">
    <property type="nucleotide sequence ID" value="NZ_CP116940.1"/>
</dbReference>
<organism evidence="1 2">
    <name type="scientific">Pectinatus haikarae</name>
    <dbReference type="NCBI Taxonomy" id="349096"/>
    <lineage>
        <taxon>Bacteria</taxon>
        <taxon>Bacillati</taxon>
        <taxon>Bacillota</taxon>
        <taxon>Negativicutes</taxon>
        <taxon>Selenomonadales</taxon>
        <taxon>Selenomonadaceae</taxon>
        <taxon>Pectinatus</taxon>
    </lineage>
</organism>
<comment type="caution">
    <text evidence="1">The sequence shown here is derived from an EMBL/GenBank/DDBJ whole genome shotgun (WGS) entry which is preliminary data.</text>
</comment>
<proteinExistence type="predicted"/>
<protein>
    <submittedName>
        <fullName evidence="1">Uncharacterized protein</fullName>
    </submittedName>
</protein>
<accession>A0ABT9Y6R4</accession>
<gene>
    <name evidence="1" type="ORF">J2S01_000540</name>
</gene>
<evidence type="ECO:0000313" key="2">
    <source>
        <dbReference type="Proteomes" id="UP001239167"/>
    </source>
</evidence>
<keyword evidence="2" id="KW-1185">Reference proteome</keyword>